<proteinExistence type="inferred from homology"/>
<accession>A0A077K346</accession>
<evidence type="ECO:0000256" key="1">
    <source>
        <dbReference type="ARBA" id="ARBA00043985"/>
    </source>
</evidence>
<dbReference type="RefSeq" id="WP_032072523.1">
    <property type="nucleotide sequence ID" value="NC_025146.1"/>
</dbReference>
<geneLocation type="plasmid" evidence="3">
    <name>pCB111</name>
</geneLocation>
<evidence type="ECO:0000313" key="3">
    <source>
        <dbReference type="EMBL" id="BAP25784.1"/>
    </source>
</evidence>
<sequence length="212" mass="24117">MGIFSKIKNIFKAKANNALDKVENPIESLEQKIRNMEEDLHNAKLSAAEVLGNVHFLEEKKQNAKSQMEDYETKIKKALSIGNEELAKKALEKKIEAEKQYKHLESKHAEAKKNAEKLKSRLADLEKSISETRQYRDEANARLNTAEASQKVNEILCNVSSDNINLDDIERKISKKETTAAGLEDLKPVSLDDEFDKLNEVDLDAELEKYKS</sequence>
<evidence type="ECO:0000256" key="2">
    <source>
        <dbReference type="SAM" id="Coils"/>
    </source>
</evidence>
<dbReference type="InterPro" id="IPR007157">
    <property type="entry name" value="PspA_VIPP1"/>
</dbReference>
<keyword evidence="3" id="KW-0614">Plasmid</keyword>
<dbReference type="Pfam" id="PF04012">
    <property type="entry name" value="PspA_IM30"/>
    <property type="match status" value="1"/>
</dbReference>
<dbReference type="PANTHER" id="PTHR31088">
    <property type="entry name" value="MEMBRANE-ASSOCIATED PROTEIN VIPP1, CHLOROPLASTIC"/>
    <property type="match status" value="1"/>
</dbReference>
<reference evidence="3" key="1">
    <citation type="submission" date="2013-09" db="EMBL/GenBank/DDBJ databases">
        <title>Analysis of type B2 neurotoxin-encoding plasmid in Clostridium botulinum.</title>
        <authorList>
            <person name="Hosomi K."/>
            <person name="Sakaguchi Y."/>
            <person name="Gotoh K."/>
            <person name="Nakamura K."/>
            <person name="Kohda T."/>
            <person name="Mukamoto M."/>
            <person name="Iida T."/>
            <person name="Kozaki S."/>
        </authorList>
    </citation>
    <scope>NUCLEOTIDE SEQUENCE</scope>
    <source>
        <strain evidence="3">111</strain>
        <plasmid evidence="3">pCB111</plasmid>
    </source>
</reference>
<organism evidence="3">
    <name type="scientific">Clostridium botulinum</name>
    <dbReference type="NCBI Taxonomy" id="1491"/>
    <lineage>
        <taxon>Bacteria</taxon>
        <taxon>Bacillati</taxon>
        <taxon>Bacillota</taxon>
        <taxon>Clostridia</taxon>
        <taxon>Eubacteriales</taxon>
        <taxon>Clostridiaceae</taxon>
        <taxon>Clostridium</taxon>
    </lineage>
</organism>
<keyword evidence="2" id="KW-0175">Coiled coil</keyword>
<comment type="similarity">
    <text evidence="1">Belongs to the PspA/Vipp/IM30 family.</text>
</comment>
<dbReference type="PANTHER" id="PTHR31088:SF6">
    <property type="entry name" value="PHAGE SHOCK PROTEIN A"/>
    <property type="match status" value="1"/>
</dbReference>
<dbReference type="AlphaFoldDB" id="A0A077K346"/>
<protein>
    <submittedName>
        <fullName evidence="3">Putative phage shock protein A</fullName>
    </submittedName>
</protein>
<dbReference type="EMBL" id="AB855771">
    <property type="protein sequence ID" value="BAP25784.1"/>
    <property type="molecule type" value="Genomic_DNA"/>
</dbReference>
<name>A0A077K346_CLOBO</name>
<dbReference type="SUPFAM" id="SSF57997">
    <property type="entry name" value="Tropomyosin"/>
    <property type="match status" value="1"/>
</dbReference>
<feature type="coiled-coil region" evidence="2">
    <location>
        <begin position="12"/>
        <end position="142"/>
    </location>
</feature>